<evidence type="ECO:0000256" key="12">
    <source>
        <dbReference type="SAM" id="Phobius"/>
    </source>
</evidence>
<dbReference type="InterPro" id="IPR005467">
    <property type="entry name" value="His_kinase_dom"/>
</dbReference>
<evidence type="ECO:0000256" key="3">
    <source>
        <dbReference type="ARBA" id="ARBA00004236"/>
    </source>
</evidence>
<dbReference type="FunFam" id="3.30.565.10:FF:000006">
    <property type="entry name" value="Sensor histidine kinase WalK"/>
    <property type="match status" value="1"/>
</dbReference>
<evidence type="ECO:0000256" key="7">
    <source>
        <dbReference type="ARBA" id="ARBA00022692"/>
    </source>
</evidence>
<keyword evidence="7 12" id="KW-0812">Transmembrane</keyword>
<feature type="domain" description="HAMP" evidence="14">
    <location>
        <begin position="208"/>
        <end position="271"/>
    </location>
</feature>
<comment type="cofactor">
    <cofactor evidence="2">
        <name>a divalent metal cation</name>
        <dbReference type="ChEBI" id="CHEBI:60240"/>
    </cofactor>
</comment>
<dbReference type="SMART" id="SM00388">
    <property type="entry name" value="HisKA"/>
    <property type="match status" value="1"/>
</dbReference>
<dbReference type="PROSITE" id="PS50109">
    <property type="entry name" value="HIS_KIN"/>
    <property type="match status" value="1"/>
</dbReference>
<dbReference type="Gene3D" id="1.10.287.130">
    <property type="match status" value="1"/>
</dbReference>
<keyword evidence="9 12" id="KW-1133">Transmembrane helix</keyword>
<dbReference type="GO" id="GO:0005886">
    <property type="term" value="C:plasma membrane"/>
    <property type="evidence" value="ECO:0007669"/>
    <property type="project" value="UniProtKB-SubCell"/>
</dbReference>
<dbReference type="PANTHER" id="PTHR45436">
    <property type="entry name" value="SENSOR HISTIDINE KINASE YKOH"/>
    <property type="match status" value="1"/>
</dbReference>
<dbReference type="PANTHER" id="PTHR45436:SF5">
    <property type="entry name" value="SENSOR HISTIDINE KINASE TRCS"/>
    <property type="match status" value="1"/>
</dbReference>
<dbReference type="EMBL" id="VIFX01000010">
    <property type="protein sequence ID" value="TQR86711.1"/>
    <property type="molecule type" value="Genomic_DNA"/>
</dbReference>
<evidence type="ECO:0000256" key="6">
    <source>
        <dbReference type="ARBA" id="ARBA00022679"/>
    </source>
</evidence>
<keyword evidence="8 15" id="KW-0418">Kinase</keyword>
<evidence type="ECO:0000256" key="8">
    <source>
        <dbReference type="ARBA" id="ARBA00022777"/>
    </source>
</evidence>
<comment type="subcellular location">
    <subcellularLocation>
        <location evidence="3">Cell membrane</location>
    </subcellularLocation>
</comment>
<dbReference type="SUPFAM" id="SSF55874">
    <property type="entry name" value="ATPase domain of HSP90 chaperone/DNA topoisomerase II/histidine kinase"/>
    <property type="match status" value="1"/>
</dbReference>
<name>A0A544W3A8_9MYCO</name>
<dbReference type="CDD" id="cd06225">
    <property type="entry name" value="HAMP"/>
    <property type="match status" value="1"/>
</dbReference>
<dbReference type="GO" id="GO:0005509">
    <property type="term" value="F:calcium ion binding"/>
    <property type="evidence" value="ECO:0007669"/>
    <property type="project" value="UniProtKB-ARBA"/>
</dbReference>
<accession>A0A544W3A8</accession>
<dbReference type="SMART" id="SM00387">
    <property type="entry name" value="HATPase_c"/>
    <property type="match status" value="1"/>
</dbReference>
<dbReference type="InterPro" id="IPR004358">
    <property type="entry name" value="Sig_transdc_His_kin-like_C"/>
</dbReference>
<keyword evidence="10" id="KW-0902">Two-component regulatory system</keyword>
<gene>
    <name evidence="15" type="ORF">D8S82_09520</name>
</gene>
<sequence>MSSNPSSATDRPRVIRLFTPRTWPLRIRLVAVVTGLGVCLCVAVGAGTLLAMRSYLMAQLDAQVLEAQSRSTMFYEMGKLPVVRFSGPGPLFLDGPGQSSGTVGAVRSGDTVTEAAVITPTGNRIALSPTAVDQLARVPTKGMVSVALAGVGDYRVTAIPVDDTDVVVVSGLPMADVEATLASAAWIIAVSSLVALLATVAAVMVIIRRQLDPLSRMSLAAQRVARLQLDRGEVRLPTPLEPVDPATAHTEIGRLGTAFNTMVDRVAEGLTARHTSETRVRQFVADASHELRTPLASIQGYTEFAERLVGDTDEQGNLRNRSDLAHALCRVRDESRRMNELVEDMLLLARLDTGRPVECEPVDLSDLLINAIHDAHIAAPNHRWVLDIPPHTVSVIGDRSRLFQAVANLLSNARVHTPAGTKIVASVASNPDRSATLAVVDDGPGIPRDLLPNVFERFARGDGSRSRAAGSTGLGLAITRAVVTAHHGTIAVDSSARGTCFTVTLPESGSATDVLEAGSHMTSAAVAATGGR</sequence>
<dbReference type="InterPro" id="IPR036097">
    <property type="entry name" value="HisK_dim/P_sf"/>
</dbReference>
<dbReference type="CDD" id="cd00075">
    <property type="entry name" value="HATPase"/>
    <property type="match status" value="1"/>
</dbReference>
<dbReference type="FunFam" id="1.10.287.130:FF:000001">
    <property type="entry name" value="Two-component sensor histidine kinase"/>
    <property type="match status" value="1"/>
</dbReference>
<dbReference type="Gene3D" id="6.10.340.10">
    <property type="match status" value="1"/>
</dbReference>
<keyword evidence="16" id="KW-1185">Reference proteome</keyword>
<dbReference type="InterPro" id="IPR050428">
    <property type="entry name" value="TCS_sensor_his_kinase"/>
</dbReference>
<dbReference type="Pfam" id="PF00672">
    <property type="entry name" value="HAMP"/>
    <property type="match status" value="1"/>
</dbReference>
<feature type="domain" description="Histidine kinase" evidence="13">
    <location>
        <begin position="286"/>
        <end position="509"/>
    </location>
</feature>
<comment type="catalytic activity">
    <reaction evidence="1">
        <text>ATP + protein L-histidine = ADP + protein N-phospho-L-histidine.</text>
        <dbReference type="EC" id="2.7.13.3"/>
    </reaction>
</comment>
<dbReference type="PROSITE" id="PS50885">
    <property type="entry name" value="HAMP"/>
    <property type="match status" value="1"/>
</dbReference>
<dbReference type="InterPro" id="IPR003594">
    <property type="entry name" value="HATPase_dom"/>
</dbReference>
<dbReference type="Gene3D" id="3.30.565.10">
    <property type="entry name" value="Histidine kinase-like ATPase, C-terminal domain"/>
    <property type="match status" value="1"/>
</dbReference>
<evidence type="ECO:0000256" key="10">
    <source>
        <dbReference type="ARBA" id="ARBA00023012"/>
    </source>
</evidence>
<organism evidence="15 16">
    <name type="scientific">Mycolicibacterium hodleri</name>
    <dbReference type="NCBI Taxonomy" id="49897"/>
    <lineage>
        <taxon>Bacteria</taxon>
        <taxon>Bacillati</taxon>
        <taxon>Actinomycetota</taxon>
        <taxon>Actinomycetes</taxon>
        <taxon>Mycobacteriales</taxon>
        <taxon>Mycobacteriaceae</taxon>
        <taxon>Mycolicibacterium</taxon>
    </lineage>
</organism>
<evidence type="ECO:0000259" key="14">
    <source>
        <dbReference type="PROSITE" id="PS50885"/>
    </source>
</evidence>
<evidence type="ECO:0000256" key="2">
    <source>
        <dbReference type="ARBA" id="ARBA00001968"/>
    </source>
</evidence>
<evidence type="ECO:0000256" key="9">
    <source>
        <dbReference type="ARBA" id="ARBA00022989"/>
    </source>
</evidence>
<feature type="transmembrane region" description="Helical" evidence="12">
    <location>
        <begin position="29"/>
        <end position="52"/>
    </location>
</feature>
<dbReference type="SMART" id="SM00304">
    <property type="entry name" value="HAMP"/>
    <property type="match status" value="1"/>
</dbReference>
<proteinExistence type="predicted"/>
<evidence type="ECO:0000256" key="5">
    <source>
        <dbReference type="ARBA" id="ARBA00022553"/>
    </source>
</evidence>
<evidence type="ECO:0000256" key="4">
    <source>
        <dbReference type="ARBA" id="ARBA00012438"/>
    </source>
</evidence>
<dbReference type="Pfam" id="PF00512">
    <property type="entry name" value="HisKA"/>
    <property type="match status" value="1"/>
</dbReference>
<evidence type="ECO:0000256" key="11">
    <source>
        <dbReference type="ARBA" id="ARBA00023136"/>
    </source>
</evidence>
<dbReference type="Pfam" id="PF02518">
    <property type="entry name" value="HATPase_c"/>
    <property type="match status" value="1"/>
</dbReference>
<protein>
    <recommendedName>
        <fullName evidence="4">histidine kinase</fullName>
        <ecNumber evidence="4">2.7.13.3</ecNumber>
    </recommendedName>
</protein>
<dbReference type="SUPFAM" id="SSF47384">
    <property type="entry name" value="Homodimeric domain of signal transducing histidine kinase"/>
    <property type="match status" value="1"/>
</dbReference>
<dbReference type="PRINTS" id="PR00344">
    <property type="entry name" value="BCTRLSENSOR"/>
</dbReference>
<dbReference type="EC" id="2.7.13.3" evidence="4"/>
<keyword evidence="6" id="KW-0808">Transferase</keyword>
<keyword evidence="11 12" id="KW-0472">Membrane</keyword>
<dbReference type="InterPro" id="IPR003661">
    <property type="entry name" value="HisK_dim/P_dom"/>
</dbReference>
<evidence type="ECO:0000313" key="15">
    <source>
        <dbReference type="EMBL" id="TQR86711.1"/>
    </source>
</evidence>
<dbReference type="Proteomes" id="UP000315759">
    <property type="component" value="Unassembled WGS sequence"/>
</dbReference>
<dbReference type="GO" id="GO:0000155">
    <property type="term" value="F:phosphorelay sensor kinase activity"/>
    <property type="evidence" value="ECO:0007669"/>
    <property type="project" value="InterPro"/>
</dbReference>
<dbReference type="CDD" id="cd00082">
    <property type="entry name" value="HisKA"/>
    <property type="match status" value="1"/>
</dbReference>
<evidence type="ECO:0000313" key="16">
    <source>
        <dbReference type="Proteomes" id="UP000315759"/>
    </source>
</evidence>
<dbReference type="AlphaFoldDB" id="A0A544W3A8"/>
<comment type="caution">
    <text evidence="15">The sequence shown here is derived from an EMBL/GenBank/DDBJ whole genome shotgun (WGS) entry which is preliminary data.</text>
</comment>
<evidence type="ECO:0000259" key="13">
    <source>
        <dbReference type="PROSITE" id="PS50109"/>
    </source>
</evidence>
<dbReference type="InterPro" id="IPR036890">
    <property type="entry name" value="HATPase_C_sf"/>
</dbReference>
<feature type="transmembrane region" description="Helical" evidence="12">
    <location>
        <begin position="184"/>
        <end position="207"/>
    </location>
</feature>
<dbReference type="InterPro" id="IPR003660">
    <property type="entry name" value="HAMP_dom"/>
</dbReference>
<reference evidence="15 16" key="1">
    <citation type="submission" date="2018-10" db="EMBL/GenBank/DDBJ databases">
        <title>Draft genome of Mycobacterium hodleri strain B.</title>
        <authorList>
            <person name="Amande T.J."/>
            <person name="Mcgenity T.J."/>
        </authorList>
    </citation>
    <scope>NUCLEOTIDE SEQUENCE [LARGE SCALE GENOMIC DNA]</scope>
    <source>
        <strain evidence="15 16">B</strain>
    </source>
</reference>
<evidence type="ECO:0000256" key="1">
    <source>
        <dbReference type="ARBA" id="ARBA00000085"/>
    </source>
</evidence>
<keyword evidence="5" id="KW-0597">Phosphoprotein</keyword>